<feature type="transmembrane region" description="Helical" evidence="1">
    <location>
        <begin position="49"/>
        <end position="68"/>
    </location>
</feature>
<keyword evidence="1" id="KW-0812">Transmembrane</keyword>
<protein>
    <submittedName>
        <fullName evidence="2">Uncharacterized protein</fullName>
    </submittedName>
</protein>
<evidence type="ECO:0000256" key="1">
    <source>
        <dbReference type="SAM" id="Phobius"/>
    </source>
</evidence>
<proteinExistence type="predicted"/>
<evidence type="ECO:0000313" key="2">
    <source>
        <dbReference type="EMBL" id="AVQ04036.1"/>
    </source>
</evidence>
<reference evidence="2 3" key="1">
    <citation type="journal article" date="2015" name="Biotechnol. Bioeng.">
        <title>Genome sequence and phenotypic characterization of Caulobacter segnis.</title>
        <authorList>
            <person name="Patel S."/>
            <person name="Fletcher B."/>
            <person name="Scott D.C."/>
            <person name="Ely B."/>
        </authorList>
    </citation>
    <scope>NUCLEOTIDE SEQUENCE [LARGE SCALE GENOMIC DNA]</scope>
    <source>
        <strain evidence="2 3">TK0059</strain>
    </source>
</reference>
<dbReference type="EMBL" id="CP027850">
    <property type="protein sequence ID" value="AVQ04036.1"/>
    <property type="molecule type" value="Genomic_DNA"/>
</dbReference>
<keyword evidence="3" id="KW-1185">Reference proteome</keyword>
<keyword evidence="1" id="KW-1133">Transmembrane helix</keyword>
<gene>
    <name evidence="2" type="ORF">B7G68_20610</name>
</gene>
<name>A0ABM6TLA5_9CAUL</name>
<keyword evidence="1" id="KW-0472">Membrane</keyword>
<sequence>MGGTLTFRAASRSAKKGSRVVIRTYQAEHGGTVFVQALTERQRRTRTRLMALVVIAATAISAATVMGFTHRAASLARSDITTSWAP</sequence>
<dbReference type="Proteomes" id="UP000240527">
    <property type="component" value="Chromosome"/>
</dbReference>
<accession>A0ABM6TLA5</accession>
<organism evidence="2 3">
    <name type="scientific">Caulobacter segnis</name>
    <dbReference type="NCBI Taxonomy" id="88688"/>
    <lineage>
        <taxon>Bacteria</taxon>
        <taxon>Pseudomonadati</taxon>
        <taxon>Pseudomonadota</taxon>
        <taxon>Alphaproteobacteria</taxon>
        <taxon>Caulobacterales</taxon>
        <taxon>Caulobacteraceae</taxon>
        <taxon>Caulobacter</taxon>
    </lineage>
</organism>
<evidence type="ECO:0000313" key="3">
    <source>
        <dbReference type="Proteomes" id="UP000240527"/>
    </source>
</evidence>